<evidence type="ECO:0000256" key="9">
    <source>
        <dbReference type="ARBA" id="ARBA00022701"/>
    </source>
</evidence>
<reference evidence="19 20" key="1">
    <citation type="submission" date="2018-06" db="EMBL/GenBank/DDBJ databases">
        <title>Whole genome sequencing of Candida tropicalis (genome annotated by CSBL at Korea University).</title>
        <authorList>
            <person name="Ahn J."/>
        </authorList>
    </citation>
    <scope>NUCLEOTIDE SEQUENCE [LARGE SCALE GENOMIC DNA]</scope>
    <source>
        <strain evidence="19 20">ATCC 20962</strain>
    </source>
</reference>
<dbReference type="PANTHER" id="PTHR28036:SF1">
    <property type="entry name" value="DASH COMPLEX SUBUNIT DAD2"/>
    <property type="match status" value="1"/>
</dbReference>
<keyword evidence="11" id="KW-0159">Chromosome partition</keyword>
<keyword evidence="9" id="KW-0493">Microtubule</keyword>
<keyword evidence="20" id="KW-1185">Reference proteome</keyword>
<dbReference type="GO" id="GO:1990023">
    <property type="term" value="C:mitotic spindle midzone"/>
    <property type="evidence" value="ECO:0007669"/>
    <property type="project" value="TreeGrafter"/>
</dbReference>
<evidence type="ECO:0000256" key="2">
    <source>
        <dbReference type="ARBA" id="ARBA00004186"/>
    </source>
</evidence>
<evidence type="ECO:0000256" key="16">
    <source>
        <dbReference type="ARBA" id="ARBA00023328"/>
    </source>
</evidence>
<dbReference type="Pfam" id="PF08654">
    <property type="entry name" value="DASH_Dad2"/>
    <property type="match status" value="1"/>
</dbReference>
<dbReference type="InterPro" id="IPR013963">
    <property type="entry name" value="DASH_Dad2"/>
</dbReference>
<dbReference type="GO" id="GO:0051301">
    <property type="term" value="P:cell division"/>
    <property type="evidence" value="ECO:0007669"/>
    <property type="project" value="UniProtKB-KW"/>
</dbReference>
<evidence type="ECO:0000313" key="20">
    <source>
        <dbReference type="Proteomes" id="UP000253472"/>
    </source>
</evidence>
<gene>
    <name evidence="19" type="primary">DAD2_0</name>
    <name evidence="19" type="ORF">Cantr_02964</name>
</gene>
<sequence length="139" mass="15301">MQKPTTTSTSSSSSSSSSSSQIYQKIAEKRANLETLREFRSLTSDLVAQLESIGDKLETMNGGTASVALILQNWQSVVLSISLASLALVKNGQDGRDEDGVERGEEKFPEPLVRVKLDQLDSKPTELHDDELEEEEEEE</sequence>
<protein>
    <recommendedName>
        <fullName evidence="5">DASH complex subunit DAD2</fullName>
    </recommendedName>
    <alternativeName>
        <fullName evidence="17">Outer kinetochore protein DAD2</fullName>
    </alternativeName>
</protein>
<keyword evidence="16" id="KW-0137">Centromere</keyword>
<evidence type="ECO:0000256" key="8">
    <source>
        <dbReference type="ARBA" id="ARBA00022618"/>
    </source>
</evidence>
<evidence type="ECO:0000256" key="15">
    <source>
        <dbReference type="ARBA" id="ARBA00023306"/>
    </source>
</evidence>
<feature type="compositionally biased region" description="Acidic residues" evidence="18">
    <location>
        <begin position="128"/>
        <end position="139"/>
    </location>
</feature>
<evidence type="ECO:0000256" key="4">
    <source>
        <dbReference type="ARBA" id="ARBA00005501"/>
    </source>
</evidence>
<comment type="similarity">
    <text evidence="4">Belongs to the DASH complex DAD2 family.</text>
</comment>
<feature type="region of interest" description="Disordered" evidence="18">
    <location>
        <begin position="92"/>
        <end position="139"/>
    </location>
</feature>
<dbReference type="GO" id="GO:0008608">
    <property type="term" value="P:attachment of spindle microtubules to kinetochore"/>
    <property type="evidence" value="ECO:0007669"/>
    <property type="project" value="TreeGrafter"/>
</dbReference>
<proteinExistence type="inferred from homology"/>
<evidence type="ECO:0000256" key="3">
    <source>
        <dbReference type="ARBA" id="ARBA00004629"/>
    </source>
</evidence>
<evidence type="ECO:0000256" key="17">
    <source>
        <dbReference type="ARBA" id="ARBA00030568"/>
    </source>
</evidence>
<keyword evidence="14" id="KW-0539">Nucleus</keyword>
<dbReference type="STRING" id="5486.A0A367YMZ1"/>
<dbReference type="GO" id="GO:0005874">
    <property type="term" value="C:microtubule"/>
    <property type="evidence" value="ECO:0007669"/>
    <property type="project" value="UniProtKB-KW"/>
</dbReference>
<dbReference type="AlphaFoldDB" id="A0A367YMZ1"/>
<dbReference type="GO" id="GO:0042729">
    <property type="term" value="C:DASH complex"/>
    <property type="evidence" value="ECO:0007669"/>
    <property type="project" value="InterPro"/>
</dbReference>
<feature type="region of interest" description="Disordered" evidence="18">
    <location>
        <begin position="1"/>
        <end position="21"/>
    </location>
</feature>
<evidence type="ECO:0000256" key="14">
    <source>
        <dbReference type="ARBA" id="ARBA00023242"/>
    </source>
</evidence>
<dbReference type="EMBL" id="QLNQ01000001">
    <property type="protein sequence ID" value="RCK67255.1"/>
    <property type="molecule type" value="Genomic_DNA"/>
</dbReference>
<evidence type="ECO:0000256" key="7">
    <source>
        <dbReference type="ARBA" id="ARBA00022490"/>
    </source>
</evidence>
<feature type="compositionally biased region" description="Basic and acidic residues" evidence="18">
    <location>
        <begin position="101"/>
        <end position="127"/>
    </location>
</feature>
<accession>A0A367YMZ1</accession>
<evidence type="ECO:0000256" key="6">
    <source>
        <dbReference type="ARBA" id="ARBA00022454"/>
    </source>
</evidence>
<dbReference type="Proteomes" id="UP000253472">
    <property type="component" value="Unassembled WGS sequence"/>
</dbReference>
<feature type="compositionally biased region" description="Low complexity" evidence="18">
    <location>
        <begin position="1"/>
        <end position="20"/>
    </location>
</feature>
<keyword evidence="6" id="KW-0158">Chromosome</keyword>
<organism evidence="19 20">
    <name type="scientific">Candida viswanathii</name>
    <dbReference type="NCBI Taxonomy" id="5486"/>
    <lineage>
        <taxon>Eukaryota</taxon>
        <taxon>Fungi</taxon>
        <taxon>Dikarya</taxon>
        <taxon>Ascomycota</taxon>
        <taxon>Saccharomycotina</taxon>
        <taxon>Pichiomycetes</taxon>
        <taxon>Debaryomycetaceae</taxon>
        <taxon>Candida/Lodderomyces clade</taxon>
        <taxon>Candida</taxon>
    </lineage>
</organism>
<keyword evidence="8" id="KW-0132">Cell division</keyword>
<dbReference type="PANTHER" id="PTHR28036">
    <property type="entry name" value="DASH COMPLEX SUBUNIT DAD2"/>
    <property type="match status" value="1"/>
</dbReference>
<evidence type="ECO:0000256" key="12">
    <source>
        <dbReference type="ARBA" id="ARBA00022838"/>
    </source>
</evidence>
<evidence type="ECO:0000256" key="10">
    <source>
        <dbReference type="ARBA" id="ARBA00022776"/>
    </source>
</evidence>
<keyword evidence="15" id="KW-0131">Cell cycle</keyword>
<evidence type="ECO:0000256" key="13">
    <source>
        <dbReference type="ARBA" id="ARBA00023212"/>
    </source>
</evidence>
<evidence type="ECO:0000256" key="5">
    <source>
        <dbReference type="ARBA" id="ARBA00020260"/>
    </source>
</evidence>
<keyword evidence="12" id="KW-0995">Kinetochore</keyword>
<keyword evidence="7" id="KW-0963">Cytoplasm</keyword>
<comment type="subcellular location">
    <subcellularLocation>
        <location evidence="3">Chromosome</location>
        <location evidence="3">Centromere</location>
        <location evidence="3">Kinetochore</location>
    </subcellularLocation>
    <subcellularLocation>
        <location evidence="2">Cytoplasm</location>
        <location evidence="2">Cytoskeleton</location>
        <location evidence="2">Spindle</location>
    </subcellularLocation>
    <subcellularLocation>
        <location evidence="1">Nucleus</location>
    </subcellularLocation>
</comment>
<evidence type="ECO:0000256" key="18">
    <source>
        <dbReference type="SAM" id="MobiDB-lite"/>
    </source>
</evidence>
<evidence type="ECO:0000313" key="19">
    <source>
        <dbReference type="EMBL" id="RCK67255.1"/>
    </source>
</evidence>
<dbReference type="OrthoDB" id="3230169at2759"/>
<evidence type="ECO:0000256" key="11">
    <source>
        <dbReference type="ARBA" id="ARBA00022829"/>
    </source>
</evidence>
<comment type="caution">
    <text evidence="19">The sequence shown here is derived from an EMBL/GenBank/DDBJ whole genome shotgun (WGS) entry which is preliminary data.</text>
</comment>
<evidence type="ECO:0000256" key="1">
    <source>
        <dbReference type="ARBA" id="ARBA00004123"/>
    </source>
</evidence>
<name>A0A367YMZ1_9ASCO</name>
<dbReference type="GO" id="GO:0044732">
    <property type="term" value="C:mitotic spindle pole body"/>
    <property type="evidence" value="ECO:0007669"/>
    <property type="project" value="TreeGrafter"/>
</dbReference>
<keyword evidence="13" id="KW-0206">Cytoskeleton</keyword>
<keyword evidence="10" id="KW-0498">Mitosis</keyword>
<dbReference type="GO" id="GO:0000278">
    <property type="term" value="P:mitotic cell cycle"/>
    <property type="evidence" value="ECO:0007669"/>
    <property type="project" value="InterPro"/>
</dbReference>